<dbReference type="AlphaFoldDB" id="A0A2N6CVD8"/>
<evidence type="ECO:0000313" key="4">
    <source>
        <dbReference type="Proteomes" id="UP000235015"/>
    </source>
</evidence>
<evidence type="ECO:0000259" key="2">
    <source>
        <dbReference type="SMART" id="SM00852"/>
    </source>
</evidence>
<organism evidence="3 4">
    <name type="scientific">Sedimenticola selenatireducens</name>
    <dbReference type="NCBI Taxonomy" id="191960"/>
    <lineage>
        <taxon>Bacteria</taxon>
        <taxon>Pseudomonadati</taxon>
        <taxon>Pseudomonadota</taxon>
        <taxon>Gammaproteobacteria</taxon>
        <taxon>Chromatiales</taxon>
        <taxon>Sedimenticolaceae</taxon>
        <taxon>Sedimenticola</taxon>
    </lineage>
</organism>
<dbReference type="Gene3D" id="3.40.980.10">
    <property type="entry name" value="MoaB/Mog-like domain"/>
    <property type="match status" value="1"/>
</dbReference>
<dbReference type="PANTHER" id="PTHR43777">
    <property type="entry name" value="MOLYBDENUM COFACTOR CYTIDYLYLTRANSFERASE"/>
    <property type="match status" value="1"/>
</dbReference>
<dbReference type="InterPro" id="IPR025877">
    <property type="entry name" value="MobA-like_NTP_Trfase"/>
</dbReference>
<protein>
    <submittedName>
        <fullName evidence="3">4-diphosphocytidyl-2C-methyl-D-erythritol kinase</fullName>
    </submittedName>
</protein>
<comment type="caution">
    <text evidence="3">The sequence shown here is derived from an EMBL/GenBank/DDBJ whole genome shotgun (WGS) entry which is preliminary data.</text>
</comment>
<dbReference type="Pfam" id="PF00994">
    <property type="entry name" value="MoCF_biosynth"/>
    <property type="match status" value="1"/>
</dbReference>
<feature type="domain" description="MoaB/Mog" evidence="2">
    <location>
        <begin position="166"/>
        <end position="303"/>
    </location>
</feature>
<dbReference type="InterPro" id="IPR029044">
    <property type="entry name" value="Nucleotide-diphossugar_trans"/>
</dbReference>
<proteinExistence type="predicted"/>
<keyword evidence="3" id="KW-0808">Transferase</keyword>
<dbReference type="CDD" id="cd03522">
    <property type="entry name" value="MoeA_like"/>
    <property type="match status" value="1"/>
</dbReference>
<dbReference type="SUPFAM" id="SSF53218">
    <property type="entry name" value="Molybdenum cofactor biosynthesis proteins"/>
    <property type="match status" value="1"/>
</dbReference>
<dbReference type="Gene3D" id="3.90.550.10">
    <property type="entry name" value="Spore Coat Polysaccharide Biosynthesis Protein SpsA, Chain A"/>
    <property type="match status" value="1"/>
</dbReference>
<name>A0A2N6CVD8_9GAMM</name>
<dbReference type="GO" id="GO:0016779">
    <property type="term" value="F:nucleotidyltransferase activity"/>
    <property type="evidence" value="ECO:0007669"/>
    <property type="project" value="UniProtKB-ARBA"/>
</dbReference>
<dbReference type="GO" id="GO:0016301">
    <property type="term" value="F:kinase activity"/>
    <property type="evidence" value="ECO:0007669"/>
    <property type="project" value="UniProtKB-KW"/>
</dbReference>
<reference evidence="3 4" key="1">
    <citation type="submission" date="2017-11" db="EMBL/GenBank/DDBJ databases">
        <title>Genome-resolved metagenomics identifies genetic mobility, metabolic interactions, and unexpected diversity in perchlorate-reducing communities.</title>
        <authorList>
            <person name="Barnum T.P."/>
            <person name="Figueroa I.A."/>
            <person name="Carlstrom C.I."/>
            <person name="Lucas L.N."/>
            <person name="Engelbrektson A.L."/>
            <person name="Coates J.D."/>
        </authorList>
    </citation>
    <scope>NUCLEOTIDE SEQUENCE [LARGE SCALE GENOMIC DNA]</scope>
    <source>
        <strain evidence="3">BM301</strain>
    </source>
</reference>
<sequence>MQRLELSTQQALGHYLAHTLRTPSGVIGKGRALQQRDIDRLQRAGIERLQVIRLDNADLHEDAAATQLATRLSGSGLALDRAEAGRCNLIATHRGLLQLDEVQIHALNELHESITLATLPPWSMVERGQVVASLKIIPFAIPRDLIGQWLGQLAPRATPIRMRRLETLPVALLRSYSGDSAPERGDRFEQLTARRLAYYGCVLSEVRHCTHDADAMAQQLAEMKSRCRLILVAGSSVTMDRQDVVPTALDQAGGETLHFGLPVEPGNMLLYGTLDDTRLISLPGCAKSAALNGLDLLLPRLAAGLPLERSDLTRLGVGGLLRNQQREFSQQSLRPVAKTAPVGATPGTAPVTALVLAAGSSRRMGRNKLLLPLDGRPMIQHTLDALQGSGVTGITLVSGHQSLLLRDTLQNHPLSGQLHIINNPGHASGLASSLRHGLTHLPPGHGGLLLMLGDMPLLTPALIDKLLTRFHELDGEKIVIPCYRGKRGHPRIWPAALVPMMALASGDRGADFLIRQNPAWVEELELDDPAVIRDFDTPEALSQWQP</sequence>
<dbReference type="CDD" id="cd04182">
    <property type="entry name" value="GT_2_like_f"/>
    <property type="match status" value="1"/>
</dbReference>
<evidence type="ECO:0000313" key="3">
    <source>
        <dbReference type="EMBL" id="PLX61164.1"/>
    </source>
</evidence>
<accession>A0A2N6CVD8</accession>
<dbReference type="Proteomes" id="UP000235015">
    <property type="component" value="Unassembled WGS sequence"/>
</dbReference>
<dbReference type="SUPFAM" id="SSF53448">
    <property type="entry name" value="Nucleotide-diphospho-sugar transferases"/>
    <property type="match status" value="1"/>
</dbReference>
<dbReference type="EMBL" id="PKUN01000021">
    <property type="protein sequence ID" value="PLX61164.1"/>
    <property type="molecule type" value="Genomic_DNA"/>
</dbReference>
<dbReference type="InterPro" id="IPR036425">
    <property type="entry name" value="MoaB/Mog-like_dom_sf"/>
</dbReference>
<dbReference type="Pfam" id="PF12804">
    <property type="entry name" value="NTP_transf_3"/>
    <property type="match status" value="1"/>
</dbReference>
<keyword evidence="3" id="KW-0418">Kinase</keyword>
<dbReference type="SMART" id="SM00852">
    <property type="entry name" value="MoCF_biosynth"/>
    <property type="match status" value="1"/>
</dbReference>
<dbReference type="RefSeq" id="WP_273439766.1">
    <property type="nucleotide sequence ID" value="NZ_PKUN01000021.1"/>
</dbReference>
<dbReference type="PANTHER" id="PTHR43777:SF1">
    <property type="entry name" value="MOLYBDENUM COFACTOR CYTIDYLYLTRANSFERASE"/>
    <property type="match status" value="1"/>
</dbReference>
<dbReference type="InterPro" id="IPR001453">
    <property type="entry name" value="MoaB/Mog_dom"/>
</dbReference>
<evidence type="ECO:0000256" key="1">
    <source>
        <dbReference type="ARBA" id="ARBA00022842"/>
    </source>
</evidence>
<dbReference type="STRING" id="1111735.GCA_000428045_00748"/>
<keyword evidence="1" id="KW-0460">Magnesium</keyword>
<gene>
    <name evidence="3" type="ORF">C0630_12260</name>
</gene>